<dbReference type="Proteomes" id="UP000792457">
    <property type="component" value="Unassembled WGS sequence"/>
</dbReference>
<gene>
    <name evidence="1" type="ORF">J437_LFUL006582</name>
</gene>
<reference evidence="1" key="1">
    <citation type="submission" date="2013-04" db="EMBL/GenBank/DDBJ databases">
        <authorList>
            <person name="Qu J."/>
            <person name="Murali S.C."/>
            <person name="Bandaranaike D."/>
            <person name="Bellair M."/>
            <person name="Blankenburg K."/>
            <person name="Chao H."/>
            <person name="Dinh H."/>
            <person name="Doddapaneni H."/>
            <person name="Downs B."/>
            <person name="Dugan-Rocha S."/>
            <person name="Elkadiri S."/>
            <person name="Gnanaolivu R.D."/>
            <person name="Hernandez B."/>
            <person name="Javaid M."/>
            <person name="Jayaseelan J.C."/>
            <person name="Lee S."/>
            <person name="Li M."/>
            <person name="Ming W."/>
            <person name="Munidasa M."/>
            <person name="Muniz J."/>
            <person name="Nguyen L."/>
            <person name="Ongeri F."/>
            <person name="Osuji N."/>
            <person name="Pu L.-L."/>
            <person name="Puazo M."/>
            <person name="Qu C."/>
            <person name="Quiroz J."/>
            <person name="Raj R."/>
            <person name="Weissenberger G."/>
            <person name="Xin Y."/>
            <person name="Zou X."/>
            <person name="Han Y."/>
            <person name="Richards S."/>
            <person name="Worley K."/>
            <person name="Muzny D."/>
            <person name="Gibbs R."/>
        </authorList>
    </citation>
    <scope>NUCLEOTIDE SEQUENCE</scope>
    <source>
        <strain evidence="1">Sampled in the wild</strain>
    </source>
</reference>
<keyword evidence="2" id="KW-1185">Reference proteome</keyword>
<comment type="caution">
    <text evidence="1">The sequence shown here is derived from an EMBL/GenBank/DDBJ whole genome shotgun (WGS) entry which is preliminary data.</text>
</comment>
<dbReference type="EMBL" id="KZ308300">
    <property type="protein sequence ID" value="KAG8226873.1"/>
    <property type="molecule type" value="Genomic_DNA"/>
</dbReference>
<dbReference type="OrthoDB" id="8110633at2759"/>
<accession>A0A8K0K6G7</accession>
<reference evidence="1" key="2">
    <citation type="submission" date="2017-10" db="EMBL/GenBank/DDBJ databases">
        <title>Ladona fulva Genome sequencing and assembly.</title>
        <authorList>
            <person name="Murali S."/>
            <person name="Richards S."/>
            <person name="Bandaranaike D."/>
            <person name="Bellair M."/>
            <person name="Blankenburg K."/>
            <person name="Chao H."/>
            <person name="Dinh H."/>
            <person name="Doddapaneni H."/>
            <person name="Dugan-Rocha S."/>
            <person name="Elkadiri S."/>
            <person name="Gnanaolivu R."/>
            <person name="Hernandez B."/>
            <person name="Skinner E."/>
            <person name="Javaid M."/>
            <person name="Lee S."/>
            <person name="Li M."/>
            <person name="Ming W."/>
            <person name="Munidasa M."/>
            <person name="Muniz J."/>
            <person name="Nguyen L."/>
            <person name="Hughes D."/>
            <person name="Osuji N."/>
            <person name="Pu L.-L."/>
            <person name="Puazo M."/>
            <person name="Qu C."/>
            <person name="Quiroz J."/>
            <person name="Raj R."/>
            <person name="Weissenberger G."/>
            <person name="Xin Y."/>
            <person name="Zou X."/>
            <person name="Han Y."/>
            <person name="Worley K."/>
            <person name="Muzny D."/>
            <person name="Gibbs R."/>
        </authorList>
    </citation>
    <scope>NUCLEOTIDE SEQUENCE</scope>
    <source>
        <strain evidence="1">Sampled in the wild</strain>
    </source>
</reference>
<protein>
    <submittedName>
        <fullName evidence="1">Uncharacterized protein</fullName>
    </submittedName>
</protein>
<dbReference type="Pfam" id="PF11111">
    <property type="entry name" value="CENP-M"/>
    <property type="match status" value="1"/>
</dbReference>
<dbReference type="Gene3D" id="3.40.50.300">
    <property type="entry name" value="P-loop containing nucleotide triphosphate hydrolases"/>
    <property type="match status" value="1"/>
</dbReference>
<proteinExistence type="predicted"/>
<evidence type="ECO:0000313" key="1">
    <source>
        <dbReference type="EMBL" id="KAG8226873.1"/>
    </source>
</evidence>
<dbReference type="AlphaFoldDB" id="A0A8K0K6G7"/>
<evidence type="ECO:0000313" key="2">
    <source>
        <dbReference type="Proteomes" id="UP000792457"/>
    </source>
</evidence>
<name>A0A8K0K6G7_LADFU</name>
<dbReference type="InterPro" id="IPR020987">
    <property type="entry name" value="Centromere_Cenp-M"/>
</dbReference>
<organism evidence="1 2">
    <name type="scientific">Ladona fulva</name>
    <name type="common">Scarce chaser dragonfly</name>
    <name type="synonym">Libellula fulva</name>
    <dbReference type="NCBI Taxonomy" id="123851"/>
    <lineage>
        <taxon>Eukaryota</taxon>
        <taxon>Metazoa</taxon>
        <taxon>Ecdysozoa</taxon>
        <taxon>Arthropoda</taxon>
        <taxon>Hexapoda</taxon>
        <taxon>Insecta</taxon>
        <taxon>Pterygota</taxon>
        <taxon>Palaeoptera</taxon>
        <taxon>Odonata</taxon>
        <taxon>Epiprocta</taxon>
        <taxon>Anisoptera</taxon>
        <taxon>Libelluloidea</taxon>
        <taxon>Libellulidae</taxon>
        <taxon>Ladona</taxon>
    </lineage>
</organism>
<sequence length="165" mass="18777">MNRKEINSINILVISPFQFRQTLIDALVKENIVGDCDYKLTISSCESVEEIGSFHQDSEESPKKYLFDYIVLVVDAILRFGLQKAEKEISLIPNYYFTTRRTFFISSDTLNLDYGFYELYKKYKCPAVVGDILEPKGCASIARRALKLIEFSGGMNSGLPFLGLD</sequence>
<dbReference type="InterPro" id="IPR027417">
    <property type="entry name" value="P-loop_NTPase"/>
</dbReference>